<feature type="region of interest" description="Disordered" evidence="12">
    <location>
        <begin position="388"/>
        <end position="421"/>
    </location>
</feature>
<feature type="domain" description="Helicase C-terminal" evidence="14">
    <location>
        <begin position="227"/>
        <end position="378"/>
    </location>
</feature>
<evidence type="ECO:0000313" key="17">
    <source>
        <dbReference type="Proteomes" id="UP000095023"/>
    </source>
</evidence>
<gene>
    <name evidence="16" type="ORF">CANCADRAFT_3320</name>
</gene>
<keyword evidence="4 11" id="KW-0378">Hydrolase</keyword>
<proteinExistence type="inferred from homology"/>
<keyword evidence="5 11" id="KW-0347">Helicase</keyword>
<dbReference type="PANTHER" id="PTHR47959">
    <property type="entry name" value="ATP-DEPENDENT RNA HELICASE RHLE-RELATED"/>
    <property type="match status" value="1"/>
</dbReference>
<dbReference type="InterPro" id="IPR014001">
    <property type="entry name" value="Helicase_ATP-bd"/>
</dbReference>
<dbReference type="InterPro" id="IPR001650">
    <property type="entry name" value="Helicase_C-like"/>
</dbReference>
<evidence type="ECO:0000256" key="6">
    <source>
        <dbReference type="ARBA" id="ARBA00022840"/>
    </source>
</evidence>
<evidence type="ECO:0000256" key="3">
    <source>
        <dbReference type="ARBA" id="ARBA00022741"/>
    </source>
</evidence>
<dbReference type="InterPro" id="IPR044765">
    <property type="entry name" value="DDX47/Rrp3_DEADc"/>
</dbReference>
<dbReference type="CDD" id="cd18787">
    <property type="entry name" value="SF2_C_DEAD"/>
    <property type="match status" value="1"/>
</dbReference>
<dbReference type="InterPro" id="IPR000629">
    <property type="entry name" value="RNA-helicase_DEAD-box_CS"/>
</dbReference>
<dbReference type="GO" id="GO:0005634">
    <property type="term" value="C:nucleus"/>
    <property type="evidence" value="ECO:0007669"/>
    <property type="project" value="UniProtKB-SubCell"/>
</dbReference>
<dbReference type="PROSITE" id="PS51194">
    <property type="entry name" value="HELICASE_CTER"/>
    <property type="match status" value="1"/>
</dbReference>
<feature type="compositionally biased region" description="Basic and acidic residues" evidence="12">
    <location>
        <begin position="408"/>
        <end position="421"/>
    </location>
</feature>
<dbReference type="GO" id="GO:0006364">
    <property type="term" value="P:rRNA processing"/>
    <property type="evidence" value="ECO:0007669"/>
    <property type="project" value="UniProtKB-ARBA"/>
</dbReference>
<dbReference type="GO" id="GO:0005829">
    <property type="term" value="C:cytosol"/>
    <property type="evidence" value="ECO:0007669"/>
    <property type="project" value="TreeGrafter"/>
</dbReference>
<dbReference type="GO" id="GO:0016787">
    <property type="term" value="F:hydrolase activity"/>
    <property type="evidence" value="ECO:0007669"/>
    <property type="project" value="UniProtKB-KW"/>
</dbReference>
<dbReference type="SMART" id="SM00490">
    <property type="entry name" value="HELICc"/>
    <property type="match status" value="1"/>
</dbReference>
<evidence type="ECO:0000256" key="4">
    <source>
        <dbReference type="ARBA" id="ARBA00022801"/>
    </source>
</evidence>
<organism evidence="16 17">
    <name type="scientific">Tortispora caseinolytica NRRL Y-17796</name>
    <dbReference type="NCBI Taxonomy" id="767744"/>
    <lineage>
        <taxon>Eukaryota</taxon>
        <taxon>Fungi</taxon>
        <taxon>Dikarya</taxon>
        <taxon>Ascomycota</taxon>
        <taxon>Saccharomycotina</taxon>
        <taxon>Trigonopsidomycetes</taxon>
        <taxon>Trigonopsidales</taxon>
        <taxon>Trigonopsidaceae</taxon>
        <taxon>Tortispora</taxon>
    </lineage>
</organism>
<reference evidence="17" key="1">
    <citation type="submission" date="2016-02" db="EMBL/GenBank/DDBJ databases">
        <title>Comparative genomics of biotechnologically important yeasts.</title>
        <authorList>
            <consortium name="DOE Joint Genome Institute"/>
            <person name="Riley R."/>
            <person name="Haridas S."/>
            <person name="Wolfe K.H."/>
            <person name="Lopes M.R."/>
            <person name="Hittinger C.T."/>
            <person name="Goker M."/>
            <person name="Salamov A."/>
            <person name="Wisecaver J."/>
            <person name="Long T.M."/>
            <person name="Aerts A.L."/>
            <person name="Barry K."/>
            <person name="Choi C."/>
            <person name="Clum A."/>
            <person name="Coughlan A.Y."/>
            <person name="Deshpande S."/>
            <person name="Douglass A.P."/>
            <person name="Hanson S.J."/>
            <person name="Klenk H.-P."/>
            <person name="Labutti K."/>
            <person name="Lapidus A."/>
            <person name="Lindquist E."/>
            <person name="Lipzen A."/>
            <person name="Meier-Kolthoff J.P."/>
            <person name="Ohm R.A."/>
            <person name="Otillar R.P."/>
            <person name="Pangilinan J."/>
            <person name="Peng Y."/>
            <person name="Rokas A."/>
            <person name="Rosa C.A."/>
            <person name="Scheuner C."/>
            <person name="Sibirny A.A."/>
            <person name="Slot J.C."/>
            <person name="Stielow J.B."/>
            <person name="Sun H."/>
            <person name="Kurtzman C.P."/>
            <person name="Blackwell M."/>
            <person name="Jeffries T.W."/>
            <person name="Grigoriev I.V."/>
        </authorList>
    </citation>
    <scope>NUCLEOTIDE SEQUENCE [LARGE SCALE GENOMIC DNA]</scope>
    <source>
        <strain evidence="17">NRRL Y-17796</strain>
    </source>
</reference>
<dbReference type="InterPro" id="IPR027417">
    <property type="entry name" value="P-loop_NTPase"/>
</dbReference>
<evidence type="ECO:0000256" key="5">
    <source>
        <dbReference type="ARBA" id="ARBA00022806"/>
    </source>
</evidence>
<evidence type="ECO:0000256" key="11">
    <source>
        <dbReference type="RuleBase" id="RU000492"/>
    </source>
</evidence>
<dbReference type="PROSITE" id="PS51192">
    <property type="entry name" value="HELICASE_ATP_BIND_1"/>
    <property type="match status" value="1"/>
</dbReference>
<dbReference type="CDD" id="cd17954">
    <property type="entry name" value="DEADc_DDX47"/>
    <property type="match status" value="1"/>
</dbReference>
<dbReference type="InterPro" id="IPR011545">
    <property type="entry name" value="DEAD/DEAH_box_helicase_dom"/>
</dbReference>
<evidence type="ECO:0000256" key="9">
    <source>
        <dbReference type="ARBA" id="ARBA00024350"/>
    </source>
</evidence>
<protein>
    <recommendedName>
        <fullName evidence="18">ATP-dependent rRNA helicase RRP3</fullName>
    </recommendedName>
</protein>
<dbReference type="Pfam" id="PF00270">
    <property type="entry name" value="DEAD"/>
    <property type="match status" value="1"/>
</dbReference>
<dbReference type="OrthoDB" id="10261904at2759"/>
<feature type="short sequence motif" description="Q motif" evidence="10">
    <location>
        <begin position="2"/>
        <end position="30"/>
    </location>
</feature>
<evidence type="ECO:0000259" key="13">
    <source>
        <dbReference type="PROSITE" id="PS51192"/>
    </source>
</evidence>
<sequence>MTSFADLGIIDELCEACAELGYKEPSDIQKEAVPWALQGRDVIGLAQTGSGKTAAFALPVLQALRENPAGLFAAVLAPTRELAFQISEQFEALGSGMGVRTTVIVGGMDMMAQSVALSRKPHIVVATPGRLVDHLENTKGFSLKTLKWLVLDEADRLLDMDFGPSLDKILKAVPRERRTLLFSATMTSKVEKLQRASLVNPVKVTVAEKYSTVKTLKQSMLFVPFKHRDTYLVYLVNEMAGQSMIIFVRTCNDTQKIALILRLLGFGAVPLHGQMSQSARLGALNKFKSGNRNILVATDVAARGLDIPQVDAVINYDLPEDSKSYIHRVGRTARAGRSGKSVNIVTQYDLEVFLRIEKTVFPDDKKMDEYPLDKEAAMIFHERVGEAQRAAAIQMRDKDRNKRRKRKRTDDDDRDREEQIE</sequence>
<evidence type="ECO:0000256" key="10">
    <source>
        <dbReference type="PROSITE-ProRule" id="PRU00552"/>
    </source>
</evidence>
<feature type="domain" description="Helicase ATP-binding" evidence="13">
    <location>
        <begin position="33"/>
        <end position="204"/>
    </location>
</feature>
<dbReference type="PROSITE" id="PS51195">
    <property type="entry name" value="Q_MOTIF"/>
    <property type="match status" value="1"/>
</dbReference>
<keyword evidence="17" id="KW-1185">Reference proteome</keyword>
<dbReference type="InterPro" id="IPR050079">
    <property type="entry name" value="DEAD_box_RNA_helicase"/>
</dbReference>
<accession>A0A1E4TAE2</accession>
<keyword evidence="7" id="KW-0694">RNA-binding</keyword>
<dbReference type="GO" id="GO:0003723">
    <property type="term" value="F:RNA binding"/>
    <property type="evidence" value="ECO:0007669"/>
    <property type="project" value="UniProtKB-KW"/>
</dbReference>
<dbReference type="Gene3D" id="3.40.50.300">
    <property type="entry name" value="P-loop containing nucleotide triphosphate hydrolases"/>
    <property type="match status" value="2"/>
</dbReference>
<keyword evidence="6 11" id="KW-0067">ATP-binding</keyword>
<evidence type="ECO:0000256" key="7">
    <source>
        <dbReference type="ARBA" id="ARBA00022884"/>
    </source>
</evidence>
<evidence type="ECO:0000256" key="2">
    <source>
        <dbReference type="ARBA" id="ARBA00022517"/>
    </source>
</evidence>
<evidence type="ECO:0000313" key="16">
    <source>
        <dbReference type="EMBL" id="ODV88673.1"/>
    </source>
</evidence>
<dbReference type="EMBL" id="KV453843">
    <property type="protein sequence ID" value="ODV88673.1"/>
    <property type="molecule type" value="Genomic_DNA"/>
</dbReference>
<evidence type="ECO:0000259" key="14">
    <source>
        <dbReference type="PROSITE" id="PS51194"/>
    </source>
</evidence>
<dbReference type="AlphaFoldDB" id="A0A1E4TAE2"/>
<name>A0A1E4TAE2_9ASCO</name>
<comment type="similarity">
    <text evidence="9">Belongs to the DEAD box helicase family. DDX47/RRP3 subfamily.</text>
</comment>
<keyword evidence="3 11" id="KW-0547">Nucleotide-binding</keyword>
<dbReference type="PROSITE" id="PS00039">
    <property type="entry name" value="DEAD_ATP_HELICASE"/>
    <property type="match status" value="1"/>
</dbReference>
<feature type="domain" description="DEAD-box RNA helicase Q" evidence="15">
    <location>
        <begin position="2"/>
        <end position="30"/>
    </location>
</feature>
<evidence type="ECO:0008006" key="18">
    <source>
        <dbReference type="Google" id="ProtNLM"/>
    </source>
</evidence>
<dbReference type="GO" id="GO:0005524">
    <property type="term" value="F:ATP binding"/>
    <property type="evidence" value="ECO:0007669"/>
    <property type="project" value="UniProtKB-KW"/>
</dbReference>
<dbReference type="Pfam" id="PF00271">
    <property type="entry name" value="Helicase_C"/>
    <property type="match status" value="1"/>
</dbReference>
<evidence type="ECO:0000256" key="8">
    <source>
        <dbReference type="ARBA" id="ARBA00023242"/>
    </source>
</evidence>
<keyword evidence="2" id="KW-0690">Ribosome biogenesis</keyword>
<evidence type="ECO:0000256" key="12">
    <source>
        <dbReference type="SAM" id="MobiDB-lite"/>
    </source>
</evidence>
<dbReference type="Proteomes" id="UP000095023">
    <property type="component" value="Unassembled WGS sequence"/>
</dbReference>
<evidence type="ECO:0000256" key="1">
    <source>
        <dbReference type="ARBA" id="ARBA00004123"/>
    </source>
</evidence>
<evidence type="ECO:0000259" key="15">
    <source>
        <dbReference type="PROSITE" id="PS51195"/>
    </source>
</evidence>
<dbReference type="SUPFAM" id="SSF52540">
    <property type="entry name" value="P-loop containing nucleoside triphosphate hydrolases"/>
    <property type="match status" value="1"/>
</dbReference>
<dbReference type="PANTHER" id="PTHR47959:SF20">
    <property type="entry name" value="RNA HELICASE"/>
    <property type="match status" value="1"/>
</dbReference>
<keyword evidence="8" id="KW-0539">Nucleus</keyword>
<dbReference type="GO" id="GO:0003724">
    <property type="term" value="F:RNA helicase activity"/>
    <property type="evidence" value="ECO:0007669"/>
    <property type="project" value="InterPro"/>
</dbReference>
<dbReference type="InterPro" id="IPR014014">
    <property type="entry name" value="RNA_helicase_DEAD_Q_motif"/>
</dbReference>
<comment type="subcellular location">
    <subcellularLocation>
        <location evidence="1">Nucleus</location>
    </subcellularLocation>
</comment>
<dbReference type="SMART" id="SM00487">
    <property type="entry name" value="DEXDc"/>
    <property type="match status" value="1"/>
</dbReference>